<dbReference type="EMBL" id="PXXK01000222">
    <property type="protein sequence ID" value="RFN47981.1"/>
    <property type="molecule type" value="Genomic_DNA"/>
</dbReference>
<gene>
    <name evidence="2" type="ORF">FIE12Z_7704</name>
</gene>
<evidence type="ECO:0000259" key="1">
    <source>
        <dbReference type="PROSITE" id="PS50181"/>
    </source>
</evidence>
<comment type="caution">
    <text evidence="2">The sequence shown here is derived from an EMBL/GenBank/DDBJ whole genome shotgun (WGS) entry which is preliminary data.</text>
</comment>
<keyword evidence="3" id="KW-1185">Reference proteome</keyword>
<dbReference type="PROSITE" id="PS50181">
    <property type="entry name" value="FBOX"/>
    <property type="match status" value="1"/>
</dbReference>
<accession>A0A395MJG4</accession>
<evidence type="ECO:0000313" key="2">
    <source>
        <dbReference type="EMBL" id="RFN47981.1"/>
    </source>
</evidence>
<proteinExistence type="predicted"/>
<dbReference type="Gene3D" id="1.20.1280.50">
    <property type="match status" value="1"/>
</dbReference>
<dbReference type="InterPro" id="IPR036047">
    <property type="entry name" value="F-box-like_dom_sf"/>
</dbReference>
<name>A0A395MJG4_9HYPO</name>
<dbReference type="Proteomes" id="UP000265631">
    <property type="component" value="Unassembled WGS sequence"/>
</dbReference>
<dbReference type="InterPro" id="IPR001810">
    <property type="entry name" value="F-box_dom"/>
</dbReference>
<sequence length="450" mass="50121">MKFLQSGDLIPADIPESIMSGLNMRYSLGPIIADSRQSHGSYATPPCSSIMRSRSTMAQQHTEFEFTSDLLPAIASTNMASLDTLPNEILFQILRDSSPQELCRLSYTCRKMGAIASVCLWSDIEFHEEGYHESSAEVSEPPPWRTSRRPYNSSTRDGWQSDICKRAEKFFTLLQSLHRHDQARLRQLSSRVRSLCTVIEPGWGTGGRTVENAVSIWCLLPYFTNLRALEFHGGSSTSPNDVSGSCLLNAPHLASLAFAKLFAYIPREVATYVLRSSPTLKRLELGMLNDPMSIHSGIDLDDNANRMEGRTSLGGVIPRPLGGFLPGHFTSFPRLKHLYLCQPCNSRGDHFNQMNFWSKQAEQDSLESWKSIILASSQTLETLVLDQRPGAGVEENEGFSEEEFLNTGVTGAGNKALVEAFRNMISSDTALPSLKQVYLYGFIMDWKVEG</sequence>
<protein>
    <recommendedName>
        <fullName evidence="1">F-box domain-containing protein</fullName>
    </recommendedName>
</protein>
<feature type="domain" description="F-box" evidence="1">
    <location>
        <begin position="79"/>
        <end position="124"/>
    </location>
</feature>
<dbReference type="Pfam" id="PF12937">
    <property type="entry name" value="F-box-like"/>
    <property type="match status" value="1"/>
</dbReference>
<evidence type="ECO:0000313" key="3">
    <source>
        <dbReference type="Proteomes" id="UP000265631"/>
    </source>
</evidence>
<reference evidence="2 3" key="1">
    <citation type="journal article" date="2018" name="PLoS Pathog.">
        <title>Evolution of structural diversity of trichothecenes, a family of toxins produced by plant pathogenic and entomopathogenic fungi.</title>
        <authorList>
            <person name="Proctor R.H."/>
            <person name="McCormick S.P."/>
            <person name="Kim H.S."/>
            <person name="Cardoza R.E."/>
            <person name="Stanley A.M."/>
            <person name="Lindo L."/>
            <person name="Kelly A."/>
            <person name="Brown D.W."/>
            <person name="Lee T."/>
            <person name="Vaughan M.M."/>
            <person name="Alexander N.J."/>
            <person name="Busman M."/>
            <person name="Gutierrez S."/>
        </authorList>
    </citation>
    <scope>NUCLEOTIDE SEQUENCE [LARGE SCALE GENOMIC DNA]</scope>
    <source>
        <strain evidence="2 3">NRRL 13405</strain>
    </source>
</reference>
<dbReference type="AlphaFoldDB" id="A0A395MJG4"/>
<dbReference type="SUPFAM" id="SSF81383">
    <property type="entry name" value="F-box domain"/>
    <property type="match status" value="1"/>
</dbReference>
<organism evidence="2 3">
    <name type="scientific">Fusarium flagelliforme</name>
    <dbReference type="NCBI Taxonomy" id="2675880"/>
    <lineage>
        <taxon>Eukaryota</taxon>
        <taxon>Fungi</taxon>
        <taxon>Dikarya</taxon>
        <taxon>Ascomycota</taxon>
        <taxon>Pezizomycotina</taxon>
        <taxon>Sordariomycetes</taxon>
        <taxon>Hypocreomycetidae</taxon>
        <taxon>Hypocreales</taxon>
        <taxon>Nectriaceae</taxon>
        <taxon>Fusarium</taxon>
        <taxon>Fusarium incarnatum-equiseti species complex</taxon>
    </lineage>
</organism>